<reference evidence="2 3" key="1">
    <citation type="journal article" date="2012" name="BMC Genomics">
        <title>Sequencing the genome of Marssonina brunnea reveals fungus-poplar co-evolution.</title>
        <authorList>
            <person name="Zhu S."/>
            <person name="Cao Y.-Z."/>
            <person name="Jiang C."/>
            <person name="Tan B.-Y."/>
            <person name="Wang Z."/>
            <person name="Feng S."/>
            <person name="Zhang L."/>
            <person name="Su X.-H."/>
            <person name="Brejova B."/>
            <person name="Vinar T."/>
            <person name="Xu M."/>
            <person name="Wang M.-X."/>
            <person name="Zhang S.-G."/>
            <person name="Huang M.-R."/>
            <person name="Wu R."/>
            <person name="Zhou Y."/>
        </authorList>
    </citation>
    <scope>NUCLEOTIDE SEQUENCE [LARGE SCALE GENOMIC DNA]</scope>
    <source>
        <strain evidence="2 3">MB_m1</strain>
    </source>
</reference>
<protein>
    <submittedName>
        <fullName evidence="2">Uncharacterized protein</fullName>
    </submittedName>
</protein>
<dbReference type="AlphaFoldDB" id="K1WWJ8"/>
<evidence type="ECO:0000256" key="1">
    <source>
        <dbReference type="SAM" id="MobiDB-lite"/>
    </source>
</evidence>
<dbReference type="KEGG" id="mbe:MBM_08805"/>
<evidence type="ECO:0000313" key="2">
    <source>
        <dbReference type="EMBL" id="EKD13043.1"/>
    </source>
</evidence>
<name>K1WWJ8_MARBU</name>
<keyword evidence="3" id="KW-1185">Reference proteome</keyword>
<sequence>MPPRTPAQISGIAKANATKAANRAAAKARRKKASAPARPEPEPAEDEAEEEEYESDEDIEDLAEFHGFLNEPPAEKRARLAFENDEKRKEEKHKAKMPY</sequence>
<evidence type="ECO:0000313" key="3">
    <source>
        <dbReference type="Proteomes" id="UP000006753"/>
    </source>
</evidence>
<feature type="compositionally biased region" description="Low complexity" evidence="1">
    <location>
        <begin position="13"/>
        <end position="25"/>
    </location>
</feature>
<gene>
    <name evidence="2" type="ORF">MBM_08805</name>
</gene>
<feature type="compositionally biased region" description="Acidic residues" evidence="1">
    <location>
        <begin position="42"/>
        <end position="62"/>
    </location>
</feature>
<proteinExistence type="predicted"/>
<feature type="region of interest" description="Disordered" evidence="1">
    <location>
        <begin position="1"/>
        <end position="99"/>
    </location>
</feature>
<feature type="compositionally biased region" description="Basic and acidic residues" evidence="1">
    <location>
        <begin position="73"/>
        <end position="93"/>
    </location>
</feature>
<dbReference type="Proteomes" id="UP000006753">
    <property type="component" value="Unassembled WGS sequence"/>
</dbReference>
<dbReference type="InParanoid" id="K1WWJ8"/>
<organism evidence="2 3">
    <name type="scientific">Marssonina brunnea f. sp. multigermtubi (strain MB_m1)</name>
    <name type="common">Marssonina leaf spot fungus</name>
    <dbReference type="NCBI Taxonomy" id="1072389"/>
    <lineage>
        <taxon>Eukaryota</taxon>
        <taxon>Fungi</taxon>
        <taxon>Dikarya</taxon>
        <taxon>Ascomycota</taxon>
        <taxon>Pezizomycotina</taxon>
        <taxon>Leotiomycetes</taxon>
        <taxon>Helotiales</taxon>
        <taxon>Drepanopezizaceae</taxon>
        <taxon>Drepanopeziza</taxon>
    </lineage>
</organism>
<dbReference type="RefSeq" id="XP_007296694.1">
    <property type="nucleotide sequence ID" value="XM_007296632.1"/>
</dbReference>
<dbReference type="GeneID" id="18764740"/>
<dbReference type="HOGENOM" id="CLU_2320891_0_0_1"/>
<dbReference type="EMBL" id="JH921452">
    <property type="protein sequence ID" value="EKD13043.1"/>
    <property type="molecule type" value="Genomic_DNA"/>
</dbReference>
<accession>K1WWJ8</accession>